<dbReference type="Proteomes" id="UP001458880">
    <property type="component" value="Unassembled WGS sequence"/>
</dbReference>
<accession>A0AAW1IWH2</accession>
<feature type="transmembrane region" description="Helical" evidence="1">
    <location>
        <begin position="230"/>
        <end position="250"/>
    </location>
</feature>
<evidence type="ECO:0000313" key="2">
    <source>
        <dbReference type="EMBL" id="KAK9694486.1"/>
    </source>
</evidence>
<dbReference type="PANTHER" id="PTHR47331">
    <property type="entry name" value="PHD-TYPE DOMAIN-CONTAINING PROTEIN"/>
    <property type="match status" value="1"/>
</dbReference>
<reference evidence="2 3" key="1">
    <citation type="journal article" date="2024" name="BMC Genomics">
        <title>De novo assembly and annotation of Popillia japonica's genome with initial clues to its potential as an invasive pest.</title>
        <authorList>
            <person name="Cucini C."/>
            <person name="Boschi S."/>
            <person name="Funari R."/>
            <person name="Cardaioli E."/>
            <person name="Iannotti N."/>
            <person name="Marturano G."/>
            <person name="Paoli F."/>
            <person name="Bruttini M."/>
            <person name="Carapelli A."/>
            <person name="Frati F."/>
            <person name="Nardi F."/>
        </authorList>
    </citation>
    <scope>NUCLEOTIDE SEQUENCE [LARGE SCALE GENOMIC DNA]</scope>
    <source>
        <strain evidence="2">DMR45628</strain>
    </source>
</reference>
<evidence type="ECO:0000256" key="1">
    <source>
        <dbReference type="SAM" id="Phobius"/>
    </source>
</evidence>
<feature type="transmembrane region" description="Helical" evidence="1">
    <location>
        <begin position="204"/>
        <end position="224"/>
    </location>
</feature>
<dbReference type="SUPFAM" id="SSF56672">
    <property type="entry name" value="DNA/RNA polymerases"/>
    <property type="match status" value="1"/>
</dbReference>
<protein>
    <recommendedName>
        <fullName evidence="4">Reverse transcriptase domain-containing protein</fullName>
    </recommendedName>
</protein>
<proteinExistence type="predicted"/>
<gene>
    <name evidence="2" type="ORF">QE152_g33507</name>
</gene>
<dbReference type="GO" id="GO:0071897">
    <property type="term" value="P:DNA biosynthetic process"/>
    <property type="evidence" value="ECO:0007669"/>
    <property type="project" value="UniProtKB-ARBA"/>
</dbReference>
<evidence type="ECO:0008006" key="4">
    <source>
        <dbReference type="Google" id="ProtNLM"/>
    </source>
</evidence>
<evidence type="ECO:0000313" key="3">
    <source>
        <dbReference type="Proteomes" id="UP001458880"/>
    </source>
</evidence>
<dbReference type="EMBL" id="JASPKY010000511">
    <property type="protein sequence ID" value="KAK9694486.1"/>
    <property type="molecule type" value="Genomic_DNA"/>
</dbReference>
<keyword evidence="1" id="KW-0812">Transmembrane</keyword>
<dbReference type="InterPro" id="IPR043502">
    <property type="entry name" value="DNA/RNA_pol_sf"/>
</dbReference>
<keyword evidence="1" id="KW-0472">Membrane</keyword>
<dbReference type="AlphaFoldDB" id="A0AAW1IWH2"/>
<sequence>MTISSHSPSSETCYYLPHHGVLKEESLTTKLRVVFNGSTPTTSGYSLNQLQMVGPTIQPNLFNILIRFRQHPYAIAADIEKMYRQVLVEPSQRPLQRILWRSNPDDPIQVYNLNTVTYGTASASFLAIRSLMQLGIDCKASHPDISSIIREDFYVDDLLTGAKDLAQAQRIQRICLQLSEILSAGCFAGNSANGSLTMLKYLRIYLLLICILAYSQCFSANGSLTMLKYLRIYLLLICILAYLKLVLMNLPGLLV</sequence>
<keyword evidence="1" id="KW-1133">Transmembrane helix</keyword>
<keyword evidence="3" id="KW-1185">Reference proteome</keyword>
<comment type="caution">
    <text evidence="2">The sequence shown here is derived from an EMBL/GenBank/DDBJ whole genome shotgun (WGS) entry which is preliminary data.</text>
</comment>
<name>A0AAW1IWH2_POPJA</name>
<organism evidence="2 3">
    <name type="scientific">Popillia japonica</name>
    <name type="common">Japanese beetle</name>
    <dbReference type="NCBI Taxonomy" id="7064"/>
    <lineage>
        <taxon>Eukaryota</taxon>
        <taxon>Metazoa</taxon>
        <taxon>Ecdysozoa</taxon>
        <taxon>Arthropoda</taxon>
        <taxon>Hexapoda</taxon>
        <taxon>Insecta</taxon>
        <taxon>Pterygota</taxon>
        <taxon>Neoptera</taxon>
        <taxon>Endopterygota</taxon>
        <taxon>Coleoptera</taxon>
        <taxon>Polyphaga</taxon>
        <taxon>Scarabaeiformia</taxon>
        <taxon>Scarabaeidae</taxon>
        <taxon>Rutelinae</taxon>
        <taxon>Popillia</taxon>
    </lineage>
</organism>